<feature type="transmembrane region" description="Helical" evidence="1">
    <location>
        <begin position="108"/>
        <end position="132"/>
    </location>
</feature>
<sequence length="224" mass="26444">MIALIPTILGAGWQLWQLGMISIQMIRFFSISQLVNDGLIILLFLLIPLFIIKTLIKGGVDELYKNEDLNYIQNIKNKTKSAVIRQLIYFFLLIAMAITMFLKTENVFYSFYFYLLLATIFSFIQVHLFLLCFQFFRRNKLIEVYLSITTFIILVYALAVINLNFNNIESLLNFQNMISKIEKKDCYSAAPRIRYFNDKYIFIELEKKNKKSILINQIDDLFED</sequence>
<feature type="transmembrane region" description="Helical" evidence="1">
    <location>
        <begin position="38"/>
        <end position="56"/>
    </location>
</feature>
<feature type="transmembrane region" description="Helical" evidence="1">
    <location>
        <begin position="144"/>
        <end position="165"/>
    </location>
</feature>
<comment type="caution">
    <text evidence="2">The sequence shown here is derived from an EMBL/GenBank/DDBJ whole genome shotgun (WGS) entry which is preliminary data.</text>
</comment>
<accession>A0A0Q0RNA7</accession>
<dbReference type="PATRIC" id="fig|362413.3.peg.2746"/>
<protein>
    <submittedName>
        <fullName evidence="2">Uncharacterized protein</fullName>
    </submittedName>
</protein>
<dbReference type="AlphaFoldDB" id="A0A0Q0RNA7"/>
<keyword evidence="1" id="KW-0472">Membrane</keyword>
<evidence type="ECO:0000313" key="2">
    <source>
        <dbReference type="EMBL" id="KQB37632.1"/>
    </source>
</evidence>
<evidence type="ECO:0000313" key="3">
    <source>
        <dbReference type="Proteomes" id="UP000050443"/>
    </source>
</evidence>
<dbReference type="Proteomes" id="UP000050443">
    <property type="component" value="Unassembled WGS sequence"/>
</dbReference>
<reference evidence="2 3" key="1">
    <citation type="submission" date="2014-09" db="EMBL/GenBank/DDBJ databases">
        <title>Genome sequence of Flavobacterium aquidurense RC62.</title>
        <authorList>
            <person name="Kim J.F."/>
            <person name="Kwak M.-J."/>
        </authorList>
    </citation>
    <scope>NUCLEOTIDE SEQUENCE [LARGE SCALE GENOMIC DNA]</scope>
    <source>
        <strain evidence="2 3">RC62</strain>
    </source>
</reference>
<gene>
    <name evidence="2" type="ORF">RC62_2798</name>
</gene>
<dbReference type="EMBL" id="JRLF01000015">
    <property type="protein sequence ID" value="KQB37632.1"/>
    <property type="molecule type" value="Genomic_DNA"/>
</dbReference>
<evidence type="ECO:0000256" key="1">
    <source>
        <dbReference type="SAM" id="Phobius"/>
    </source>
</evidence>
<keyword evidence="1" id="KW-1133">Transmembrane helix</keyword>
<organism evidence="2 3">
    <name type="scientific">Flavobacterium aquidurense</name>
    <dbReference type="NCBI Taxonomy" id="362413"/>
    <lineage>
        <taxon>Bacteria</taxon>
        <taxon>Pseudomonadati</taxon>
        <taxon>Bacteroidota</taxon>
        <taxon>Flavobacteriia</taxon>
        <taxon>Flavobacteriales</taxon>
        <taxon>Flavobacteriaceae</taxon>
        <taxon>Flavobacterium</taxon>
    </lineage>
</organism>
<proteinExistence type="predicted"/>
<name>A0A0Q0RNA7_9FLAO</name>
<keyword evidence="1" id="KW-0812">Transmembrane</keyword>
<feature type="transmembrane region" description="Helical" evidence="1">
    <location>
        <begin position="82"/>
        <end position="102"/>
    </location>
</feature>